<evidence type="ECO:0000256" key="6">
    <source>
        <dbReference type="ARBA" id="ARBA00022982"/>
    </source>
</evidence>
<dbReference type="AlphaFoldDB" id="A0A411LL10"/>
<evidence type="ECO:0000259" key="9">
    <source>
        <dbReference type="PROSITE" id="PS51007"/>
    </source>
</evidence>
<gene>
    <name evidence="10" type="ORF">HKX06_07680</name>
    <name evidence="11" type="ORF">I6G38_04520</name>
</gene>
<dbReference type="PROSITE" id="PS51318">
    <property type="entry name" value="TAT"/>
    <property type="match status" value="1"/>
</dbReference>
<reference evidence="11 13" key="2">
    <citation type="submission" date="2020-12" db="EMBL/GenBank/DDBJ databases">
        <title>FDA dAtabase for Regulatory Grade micrObial Sequences (FDA-ARGOS): Supporting development and validation of Infectious Disease Dx tests.</title>
        <authorList>
            <person name="Sproer C."/>
            <person name="Gronow S."/>
            <person name="Severitt S."/>
            <person name="Schroder I."/>
            <person name="Tallon L."/>
            <person name="Sadzewicz L."/>
            <person name="Zhao X."/>
            <person name="Boylan J."/>
            <person name="Ott S."/>
            <person name="Bowen H."/>
            <person name="Vavikolanu K."/>
            <person name="Mehta A."/>
            <person name="Aluvathingal J."/>
            <person name="Nadendla S."/>
            <person name="Lowell S."/>
            <person name="Myers T."/>
            <person name="Yan Y."/>
            <person name="Sichtig H."/>
        </authorList>
    </citation>
    <scope>NUCLEOTIDE SEQUENCE [LARGE SCALE GENOMIC DNA]</scope>
    <source>
        <strain evidence="11 13">FDAARGOS_881</strain>
    </source>
</reference>
<dbReference type="GO" id="GO:0009055">
    <property type="term" value="F:electron transfer activity"/>
    <property type="evidence" value="ECO:0007669"/>
    <property type="project" value="InterPro"/>
</dbReference>
<dbReference type="PROSITE" id="PS51007">
    <property type="entry name" value="CYTC"/>
    <property type="match status" value="2"/>
</dbReference>
<dbReference type="EMBL" id="CP065713">
    <property type="protein sequence ID" value="QPT09547.1"/>
    <property type="molecule type" value="Genomic_DNA"/>
</dbReference>
<evidence type="ECO:0000313" key="10">
    <source>
        <dbReference type="EMBL" id="NNG57256.1"/>
    </source>
</evidence>
<dbReference type="GeneID" id="78527700"/>
<dbReference type="PRINTS" id="PR00605">
    <property type="entry name" value="CYTCHROMECIC"/>
</dbReference>
<sequence length="250" mass="26679">MHDRGRRRWLVAACVIAIAAAMVTVMGLRHRAAQAAVLRADPDRILADADLRATAIAAGRPVFEHHCAVCHGSAGRADPQRGIPDLTDDEHLYGSGKVSEIEQIARYGIRAHDKRGWTLASMPAYASAVPYAAEPLPPQTPAQIEALTQYLLSFSGRATDAAAAARGRRQFDTAGCWDCHGHNGEGDDAVGAPTLTDDVWLYGGSHNAIHRSIARGRAGYSPAFARRLSAAELRDVAVYVASLAPARTTP</sequence>
<dbReference type="GO" id="GO:0005506">
    <property type="term" value="F:iron ion binding"/>
    <property type="evidence" value="ECO:0007669"/>
    <property type="project" value="InterPro"/>
</dbReference>
<dbReference type="OrthoDB" id="9811281at2"/>
<dbReference type="PANTHER" id="PTHR33751:SF1">
    <property type="entry name" value="CBB3-TYPE CYTOCHROME C OXIDASE SUBUNIT FIXP"/>
    <property type="match status" value="1"/>
</dbReference>
<evidence type="ECO:0000313" key="13">
    <source>
        <dbReference type="Proteomes" id="UP000594836"/>
    </source>
</evidence>
<feature type="domain" description="Cytochrome c" evidence="9">
    <location>
        <begin position="54"/>
        <end position="155"/>
    </location>
</feature>
<keyword evidence="7 8" id="KW-0408">Iron</keyword>
<proteinExistence type="predicted"/>
<feature type="domain" description="Cytochrome c" evidence="9">
    <location>
        <begin position="162"/>
        <end position="244"/>
    </location>
</feature>
<evidence type="ECO:0000313" key="11">
    <source>
        <dbReference type="EMBL" id="QPT09547.1"/>
    </source>
</evidence>
<evidence type="ECO:0000313" key="12">
    <source>
        <dbReference type="Proteomes" id="UP000550136"/>
    </source>
</evidence>
<evidence type="ECO:0000256" key="8">
    <source>
        <dbReference type="PROSITE-ProRule" id="PRU00433"/>
    </source>
</evidence>
<dbReference type="RefSeq" id="WP_007405615.1">
    <property type="nucleotide sequence ID" value="NZ_AP023323.1"/>
</dbReference>
<keyword evidence="3 8" id="KW-0349">Heme</keyword>
<keyword evidence="5 8" id="KW-0479">Metal-binding</keyword>
<dbReference type="Proteomes" id="UP000594836">
    <property type="component" value="Chromosome"/>
</dbReference>
<dbReference type="InterPro" id="IPR050597">
    <property type="entry name" value="Cytochrome_c_Oxidase_Subunit"/>
</dbReference>
<dbReference type="PANTHER" id="PTHR33751">
    <property type="entry name" value="CBB3-TYPE CYTOCHROME C OXIDASE SUBUNIT FIXP"/>
    <property type="match status" value="1"/>
</dbReference>
<dbReference type="Gene3D" id="1.10.760.10">
    <property type="entry name" value="Cytochrome c-like domain"/>
    <property type="match status" value="2"/>
</dbReference>
<evidence type="ECO:0000256" key="2">
    <source>
        <dbReference type="ARBA" id="ARBA00022448"/>
    </source>
</evidence>
<dbReference type="Proteomes" id="UP000550136">
    <property type="component" value="Unassembled WGS sequence"/>
</dbReference>
<evidence type="ECO:0000256" key="1">
    <source>
        <dbReference type="ARBA" id="ARBA00001926"/>
    </source>
</evidence>
<accession>A0A411LL10</accession>
<dbReference type="EMBL" id="JABEOU010000026">
    <property type="protein sequence ID" value="NNG57256.1"/>
    <property type="molecule type" value="Genomic_DNA"/>
</dbReference>
<dbReference type="InterPro" id="IPR009056">
    <property type="entry name" value="Cyt_c-like_dom"/>
</dbReference>
<comment type="cofactor">
    <cofactor evidence="1">
        <name>heme c</name>
        <dbReference type="ChEBI" id="CHEBI:61717"/>
    </cofactor>
</comment>
<dbReference type="SUPFAM" id="SSF46626">
    <property type="entry name" value="Cytochrome c"/>
    <property type="match status" value="2"/>
</dbReference>
<evidence type="ECO:0000256" key="5">
    <source>
        <dbReference type="ARBA" id="ARBA00022723"/>
    </source>
</evidence>
<dbReference type="Pfam" id="PF00034">
    <property type="entry name" value="Cytochrom_C"/>
    <property type="match status" value="2"/>
</dbReference>
<evidence type="ECO:0000256" key="3">
    <source>
        <dbReference type="ARBA" id="ARBA00022617"/>
    </source>
</evidence>
<dbReference type="InterPro" id="IPR036909">
    <property type="entry name" value="Cyt_c-like_dom_sf"/>
</dbReference>
<name>A0A411LL10_SPHPI</name>
<reference evidence="10 12" key="1">
    <citation type="submission" date="2020-05" db="EMBL/GenBank/DDBJ databases">
        <title>Draft Genome Sequences of Sphingomonas sp. Isolated from the International Space Station.</title>
        <authorList>
            <person name="Bijlani S."/>
            <person name="Singh N.K."/>
            <person name="Mason C.E."/>
            <person name="Wang C.C."/>
            <person name="Venkateswaran K."/>
        </authorList>
    </citation>
    <scope>NUCLEOTIDE SEQUENCE [LARGE SCALE GENOMIC DNA]</scope>
    <source>
        <strain evidence="10 12">FKI-L5-BR-P1</strain>
    </source>
</reference>
<dbReference type="InterPro" id="IPR008168">
    <property type="entry name" value="Cyt_C_IC"/>
</dbReference>
<dbReference type="GO" id="GO:0020037">
    <property type="term" value="F:heme binding"/>
    <property type="evidence" value="ECO:0007669"/>
    <property type="project" value="InterPro"/>
</dbReference>
<organism evidence="10 12">
    <name type="scientific">Sphingomonas paucimobilis</name>
    <name type="common">Pseudomonas paucimobilis</name>
    <dbReference type="NCBI Taxonomy" id="13689"/>
    <lineage>
        <taxon>Bacteria</taxon>
        <taxon>Pseudomonadati</taxon>
        <taxon>Pseudomonadota</taxon>
        <taxon>Alphaproteobacteria</taxon>
        <taxon>Sphingomonadales</taxon>
        <taxon>Sphingomonadaceae</taxon>
        <taxon>Sphingomonas</taxon>
    </lineage>
</organism>
<evidence type="ECO:0000256" key="4">
    <source>
        <dbReference type="ARBA" id="ARBA00022660"/>
    </source>
</evidence>
<keyword evidence="6" id="KW-0249">Electron transport</keyword>
<keyword evidence="4" id="KW-0679">Respiratory chain</keyword>
<dbReference type="InterPro" id="IPR006311">
    <property type="entry name" value="TAT_signal"/>
</dbReference>
<evidence type="ECO:0000256" key="7">
    <source>
        <dbReference type="ARBA" id="ARBA00023004"/>
    </source>
</evidence>
<keyword evidence="2" id="KW-0813">Transport</keyword>
<protein>
    <submittedName>
        <fullName evidence="10">C-type cytochrome</fullName>
    </submittedName>
</protein>